<gene>
    <name evidence="3" type="ORF">C5Q98_02880</name>
</gene>
<evidence type="ECO:0000313" key="3">
    <source>
        <dbReference type="EMBL" id="AVM42240.1"/>
    </source>
</evidence>
<keyword evidence="1" id="KW-0472">Membrane</keyword>
<evidence type="ECO:0000313" key="4">
    <source>
        <dbReference type="Proteomes" id="UP000237947"/>
    </source>
</evidence>
<proteinExistence type="predicted"/>
<keyword evidence="4" id="KW-1185">Reference proteome</keyword>
<dbReference type="InterPro" id="IPR055396">
    <property type="entry name" value="DUF7088"/>
</dbReference>
<dbReference type="Pfam" id="PF23357">
    <property type="entry name" value="DUF7088"/>
    <property type="match status" value="1"/>
</dbReference>
<keyword evidence="1" id="KW-0812">Transmembrane</keyword>
<dbReference type="KEGG" id="fsa:C5Q98_02880"/>
<sequence>MSKNVKEKIVVDARNKKLRNAAVISVIVLAVILLLFNVILEQAFGNALEFDWTENKISTVGDTTKNILNENDKKINITVLATEENFGGSSAQTFNFLPKLLGEYRDMGKGKIDVRFIDPVQNPNVIEELDPEKVHNLQQHQIVVSNEDHSKIKVLTSNDLVETERQGYQMYISGYTAEEALTGAIKFVSSDNTPVVYVTTGHGEAKLDQNYTILRAMLERNNYLVKELNTTVDATIPEDATLLLMLNPTNDITVNETDSYLKYLKTGGGLYIMSDYSNTVFDNLNTLLNEFNLKLTNDRVKESVENTHSNNEYRFNAKISKNPLYPEDANIDFVVTENVRLITTADNNKDWIETHPVIETGKEAYAEKAGNPEDLSIPGVQNVAMYSINKGYMDDSVRKSARVAVYGSATMFSDKVLSQVMVNSGNYVLLYYSANKVAGIESLQGEKLLIKPKPVVSYNIVAKNQNSTKLAGFFTMIGIPAILLVIALIVYRRRRNL</sequence>
<feature type="transmembrane region" description="Helical" evidence="1">
    <location>
        <begin position="470"/>
        <end position="491"/>
    </location>
</feature>
<evidence type="ECO:0000259" key="2">
    <source>
        <dbReference type="Pfam" id="PF23357"/>
    </source>
</evidence>
<organism evidence="3 4">
    <name type="scientific">Fastidiosipila sanguinis</name>
    <dbReference type="NCBI Taxonomy" id="236753"/>
    <lineage>
        <taxon>Bacteria</taxon>
        <taxon>Bacillati</taxon>
        <taxon>Bacillota</taxon>
        <taxon>Clostridia</taxon>
        <taxon>Eubacteriales</taxon>
        <taxon>Oscillospiraceae</taxon>
        <taxon>Fastidiosipila</taxon>
    </lineage>
</organism>
<reference evidence="4" key="1">
    <citation type="submission" date="2018-02" db="EMBL/GenBank/DDBJ databases">
        <authorList>
            <person name="Holder M.E."/>
            <person name="Ajami N.J."/>
            <person name="Petrosino J.F."/>
        </authorList>
    </citation>
    <scope>NUCLEOTIDE SEQUENCE [LARGE SCALE GENOMIC DNA]</scope>
    <source>
        <strain evidence="4">CCUG 47711</strain>
    </source>
</reference>
<accession>A0A2S0KMH8</accession>
<keyword evidence="1" id="KW-1133">Transmembrane helix</keyword>
<dbReference type="OrthoDB" id="9766228at2"/>
<dbReference type="EMBL" id="CP027226">
    <property type="protein sequence ID" value="AVM42240.1"/>
    <property type="molecule type" value="Genomic_DNA"/>
</dbReference>
<dbReference type="AlphaFoldDB" id="A0A2S0KMH8"/>
<feature type="domain" description="DUF7088" evidence="2">
    <location>
        <begin position="54"/>
        <end position="154"/>
    </location>
</feature>
<feature type="transmembrane region" description="Helical" evidence="1">
    <location>
        <begin position="21"/>
        <end position="40"/>
    </location>
</feature>
<dbReference type="Proteomes" id="UP000237947">
    <property type="component" value="Chromosome"/>
</dbReference>
<evidence type="ECO:0000256" key="1">
    <source>
        <dbReference type="SAM" id="Phobius"/>
    </source>
</evidence>
<protein>
    <recommendedName>
        <fullName evidence="2">DUF7088 domain-containing protein</fullName>
    </recommendedName>
</protein>
<dbReference type="RefSeq" id="WP_106012224.1">
    <property type="nucleotide sequence ID" value="NZ_CP027226.1"/>
</dbReference>
<name>A0A2S0KMH8_9FIRM</name>